<evidence type="ECO:0000259" key="7">
    <source>
        <dbReference type="PROSITE" id="PS51160"/>
    </source>
</evidence>
<dbReference type="PANTHER" id="PTHR47268:SF4">
    <property type="entry name" value="ACYLPHOSPHATASE"/>
    <property type="match status" value="1"/>
</dbReference>
<comment type="caution">
    <text evidence="8">The sequence shown here is derived from an EMBL/GenBank/DDBJ whole genome shotgun (WGS) entry which is preliminary data.</text>
</comment>
<proteinExistence type="inferred from homology"/>
<name>A0A918NEZ1_9GAMM</name>
<dbReference type="Proteomes" id="UP000626148">
    <property type="component" value="Unassembled WGS sequence"/>
</dbReference>
<gene>
    <name evidence="8" type="primary">acyP</name>
    <name evidence="8" type="ORF">GCM10007392_32540</name>
</gene>
<dbReference type="EMBL" id="BMXR01000008">
    <property type="protein sequence ID" value="GGX62169.1"/>
    <property type="molecule type" value="Genomic_DNA"/>
</dbReference>
<evidence type="ECO:0000256" key="5">
    <source>
        <dbReference type="PROSITE-ProRule" id="PRU00520"/>
    </source>
</evidence>
<dbReference type="GO" id="GO:0003998">
    <property type="term" value="F:acylphosphatase activity"/>
    <property type="evidence" value="ECO:0007669"/>
    <property type="project" value="UniProtKB-EC"/>
</dbReference>
<feature type="active site" evidence="5">
    <location>
        <position position="36"/>
    </location>
</feature>
<dbReference type="Gene3D" id="3.30.70.100">
    <property type="match status" value="1"/>
</dbReference>
<reference evidence="8" key="1">
    <citation type="journal article" date="2014" name="Int. J. Syst. Evol. Microbiol.">
        <title>Complete genome sequence of Corynebacterium casei LMG S-19264T (=DSM 44701T), isolated from a smear-ripened cheese.</title>
        <authorList>
            <consortium name="US DOE Joint Genome Institute (JGI-PGF)"/>
            <person name="Walter F."/>
            <person name="Albersmeier A."/>
            <person name="Kalinowski J."/>
            <person name="Ruckert C."/>
        </authorList>
    </citation>
    <scope>NUCLEOTIDE SEQUENCE</scope>
    <source>
        <strain evidence="8">KCTC 22169</strain>
    </source>
</reference>
<feature type="active site" evidence="5">
    <location>
        <position position="18"/>
    </location>
</feature>
<dbReference type="InterPro" id="IPR017968">
    <property type="entry name" value="Acylphosphatase_CS"/>
</dbReference>
<protein>
    <recommendedName>
        <fullName evidence="3 5">acylphosphatase</fullName>
        <ecNumber evidence="2 5">3.6.1.7</ecNumber>
    </recommendedName>
</protein>
<evidence type="ECO:0000313" key="9">
    <source>
        <dbReference type="Proteomes" id="UP000626148"/>
    </source>
</evidence>
<keyword evidence="5" id="KW-0378">Hydrolase</keyword>
<dbReference type="PROSITE" id="PS51160">
    <property type="entry name" value="ACYLPHOSPHATASE_3"/>
    <property type="match status" value="1"/>
</dbReference>
<dbReference type="SUPFAM" id="SSF54975">
    <property type="entry name" value="Acylphosphatase/BLUF domain-like"/>
    <property type="match status" value="1"/>
</dbReference>
<accession>A0A918NEZ1</accession>
<feature type="domain" description="Acylphosphatase-like" evidence="7">
    <location>
        <begin position="3"/>
        <end position="90"/>
    </location>
</feature>
<dbReference type="InterPro" id="IPR020456">
    <property type="entry name" value="Acylphosphatase"/>
</dbReference>
<dbReference type="PANTHER" id="PTHR47268">
    <property type="entry name" value="ACYLPHOSPHATASE"/>
    <property type="match status" value="1"/>
</dbReference>
<keyword evidence="9" id="KW-1185">Reference proteome</keyword>
<evidence type="ECO:0000256" key="4">
    <source>
        <dbReference type="ARBA" id="ARBA00047645"/>
    </source>
</evidence>
<dbReference type="EC" id="3.6.1.7" evidence="2 5"/>
<dbReference type="InterPro" id="IPR036046">
    <property type="entry name" value="Acylphosphatase-like_dom_sf"/>
</dbReference>
<comment type="similarity">
    <text evidence="1 6">Belongs to the acylphosphatase family.</text>
</comment>
<dbReference type="PROSITE" id="PS00151">
    <property type="entry name" value="ACYLPHOSPHATASE_2"/>
    <property type="match status" value="1"/>
</dbReference>
<comment type="catalytic activity">
    <reaction evidence="4 5">
        <text>an acyl phosphate + H2O = a carboxylate + phosphate + H(+)</text>
        <dbReference type="Rhea" id="RHEA:14965"/>
        <dbReference type="ChEBI" id="CHEBI:15377"/>
        <dbReference type="ChEBI" id="CHEBI:15378"/>
        <dbReference type="ChEBI" id="CHEBI:29067"/>
        <dbReference type="ChEBI" id="CHEBI:43474"/>
        <dbReference type="ChEBI" id="CHEBI:59918"/>
        <dbReference type="EC" id="3.6.1.7"/>
    </reaction>
</comment>
<evidence type="ECO:0000256" key="2">
    <source>
        <dbReference type="ARBA" id="ARBA00012150"/>
    </source>
</evidence>
<organism evidence="8 9">
    <name type="scientific">Saccharospirillum salsuginis</name>
    <dbReference type="NCBI Taxonomy" id="418750"/>
    <lineage>
        <taxon>Bacteria</taxon>
        <taxon>Pseudomonadati</taxon>
        <taxon>Pseudomonadota</taxon>
        <taxon>Gammaproteobacteria</taxon>
        <taxon>Oceanospirillales</taxon>
        <taxon>Saccharospirillaceae</taxon>
        <taxon>Saccharospirillum</taxon>
    </lineage>
</organism>
<dbReference type="InterPro" id="IPR001792">
    <property type="entry name" value="Acylphosphatase-like_dom"/>
</dbReference>
<dbReference type="RefSeq" id="WP_229805389.1">
    <property type="nucleotide sequence ID" value="NZ_BMXR01000008.1"/>
</dbReference>
<dbReference type="Pfam" id="PF00708">
    <property type="entry name" value="Acylphosphatase"/>
    <property type="match status" value="1"/>
</dbReference>
<evidence type="ECO:0000256" key="1">
    <source>
        <dbReference type="ARBA" id="ARBA00005614"/>
    </source>
</evidence>
<sequence length="90" mass="9961">MLCMKAWVYGKVQGVGYRMYCRKRARELGVAGYAQNLPDGRVEVLMYGEEDALSAMIDSLHEGPRFSQVLGVDVERVSTGETPPQGFMTG</sequence>
<evidence type="ECO:0000256" key="3">
    <source>
        <dbReference type="ARBA" id="ARBA00015991"/>
    </source>
</evidence>
<dbReference type="AlphaFoldDB" id="A0A918NEZ1"/>
<reference evidence="8" key="2">
    <citation type="submission" date="2020-09" db="EMBL/GenBank/DDBJ databases">
        <authorList>
            <person name="Sun Q."/>
            <person name="Kim S."/>
        </authorList>
    </citation>
    <scope>NUCLEOTIDE SEQUENCE</scope>
    <source>
        <strain evidence="8">KCTC 22169</strain>
    </source>
</reference>
<evidence type="ECO:0000256" key="6">
    <source>
        <dbReference type="RuleBase" id="RU004168"/>
    </source>
</evidence>
<evidence type="ECO:0000313" key="8">
    <source>
        <dbReference type="EMBL" id="GGX62169.1"/>
    </source>
</evidence>